<dbReference type="GO" id="GO:0009653">
    <property type="term" value="P:anatomical structure morphogenesis"/>
    <property type="evidence" value="ECO:0007669"/>
    <property type="project" value="TreeGrafter"/>
</dbReference>
<feature type="repeat" description="CSPG" evidence="5">
    <location>
        <begin position="1038"/>
        <end position="1141"/>
    </location>
</feature>
<gene>
    <name evidence="9" type="ORF">HUG17_5857</name>
</gene>
<comment type="caution">
    <text evidence="9">The sequence shown here is derived from an EMBL/GenBank/DDBJ whole genome shotgun (WGS) entry which is preliminary data.</text>
</comment>
<dbReference type="InterPro" id="IPR039005">
    <property type="entry name" value="CSPG_rpt"/>
</dbReference>
<feature type="transmembrane region" description="Helical" evidence="7">
    <location>
        <begin position="2418"/>
        <end position="2443"/>
    </location>
</feature>
<dbReference type="PROSITE" id="PS50025">
    <property type="entry name" value="LAM_G_DOMAIN"/>
    <property type="match status" value="2"/>
</dbReference>
<feature type="repeat" description="CSPG" evidence="5">
    <location>
        <begin position="1747"/>
        <end position="1847"/>
    </location>
</feature>
<dbReference type="PANTHER" id="PTHR45739:SF13">
    <property type="entry name" value="CHONDROITIN SULFATE PROTEOGLYCAN 4"/>
    <property type="match status" value="1"/>
</dbReference>
<dbReference type="InterPro" id="IPR051561">
    <property type="entry name" value="FRAS1_ECM"/>
</dbReference>
<feature type="repeat" description="CSPG" evidence="5">
    <location>
        <begin position="1997"/>
        <end position="2094"/>
    </location>
</feature>
<reference evidence="9" key="2">
    <citation type="journal article" date="2021" name="World Allergy Organ. J.">
        <title>Chromosome-level assembly of Dermatophagoides farinae genome and transcriptome reveals two novel allergens Der f 37 and Der f 39.</title>
        <authorList>
            <person name="Chen J."/>
            <person name="Cai Z."/>
            <person name="Fan D."/>
            <person name="Hu J."/>
            <person name="Hou Y."/>
            <person name="He Y."/>
            <person name="Zhang Z."/>
            <person name="Zhao Z."/>
            <person name="Gao P."/>
            <person name="Hu W."/>
            <person name="Sun J."/>
            <person name="Li J."/>
            <person name="Ji K."/>
        </authorList>
    </citation>
    <scope>NUCLEOTIDE SEQUENCE</scope>
    <source>
        <strain evidence="9">JKM2019</strain>
    </source>
</reference>
<dbReference type="SUPFAM" id="SSF49899">
    <property type="entry name" value="Concanavalin A-like lectins/glucanases"/>
    <property type="match status" value="2"/>
</dbReference>
<keyword evidence="7" id="KW-0472">Membrane</keyword>
<feature type="compositionally biased region" description="Basic and acidic residues" evidence="6">
    <location>
        <begin position="2544"/>
        <end position="2554"/>
    </location>
</feature>
<accession>A0A9D4SJK6</accession>
<evidence type="ECO:0000313" key="9">
    <source>
        <dbReference type="EMBL" id="KAH7643495.1"/>
    </source>
</evidence>
<dbReference type="Pfam" id="PF02210">
    <property type="entry name" value="Laminin_G_2"/>
    <property type="match status" value="2"/>
</dbReference>
<dbReference type="Pfam" id="PF16184">
    <property type="entry name" value="Cadherin_3"/>
    <property type="match status" value="7"/>
</dbReference>
<evidence type="ECO:0000256" key="4">
    <source>
        <dbReference type="PROSITE-ProRule" id="PRU00122"/>
    </source>
</evidence>
<evidence type="ECO:0000259" key="8">
    <source>
        <dbReference type="PROSITE" id="PS50025"/>
    </source>
</evidence>
<comment type="caution">
    <text evidence="4">Lacks conserved residue(s) required for the propagation of feature annotation.</text>
</comment>
<evidence type="ECO:0000256" key="6">
    <source>
        <dbReference type="SAM" id="MobiDB-lite"/>
    </source>
</evidence>
<proteinExistence type="predicted"/>
<evidence type="ECO:0000256" key="1">
    <source>
        <dbReference type="ARBA" id="ARBA00022729"/>
    </source>
</evidence>
<dbReference type="PROSITE" id="PS51854">
    <property type="entry name" value="CSPG"/>
    <property type="match status" value="3"/>
</dbReference>
<keyword evidence="7" id="KW-0812">Transmembrane</keyword>
<keyword evidence="1" id="KW-0732">Signal</keyword>
<protein>
    <submittedName>
        <fullName evidence="9">Kon-tiki-like protein</fullName>
    </submittedName>
</protein>
<evidence type="ECO:0000256" key="5">
    <source>
        <dbReference type="PROSITE-ProRule" id="PRU01201"/>
    </source>
</evidence>
<keyword evidence="7" id="KW-1133">Transmembrane helix</keyword>
<dbReference type="SMART" id="SM00282">
    <property type="entry name" value="LamG"/>
    <property type="match status" value="2"/>
</dbReference>
<evidence type="ECO:0000256" key="2">
    <source>
        <dbReference type="ARBA" id="ARBA00022737"/>
    </source>
</evidence>
<organism evidence="9">
    <name type="scientific">Dermatophagoides farinae</name>
    <name type="common">American house dust mite</name>
    <dbReference type="NCBI Taxonomy" id="6954"/>
    <lineage>
        <taxon>Eukaryota</taxon>
        <taxon>Metazoa</taxon>
        <taxon>Ecdysozoa</taxon>
        <taxon>Arthropoda</taxon>
        <taxon>Chelicerata</taxon>
        <taxon>Arachnida</taxon>
        <taxon>Acari</taxon>
        <taxon>Acariformes</taxon>
        <taxon>Sarcoptiformes</taxon>
        <taxon>Astigmata</taxon>
        <taxon>Psoroptidia</taxon>
        <taxon>Analgoidea</taxon>
        <taxon>Pyroglyphidae</taxon>
        <taxon>Dermatophagoidinae</taxon>
        <taxon>Dermatophagoides</taxon>
    </lineage>
</organism>
<feature type="domain" description="Laminin G" evidence="8">
    <location>
        <begin position="249"/>
        <end position="459"/>
    </location>
</feature>
<dbReference type="InterPro" id="IPR013320">
    <property type="entry name" value="ConA-like_dom_sf"/>
</dbReference>
<keyword evidence="2" id="KW-0677">Repeat</keyword>
<name>A0A9D4SJK6_DERFA</name>
<keyword evidence="3" id="KW-0325">Glycoprotein</keyword>
<sequence>MNQHCQNHSHHLSIKLSLPFLVKLWFLLSSLTLVAIDSASFYGQSYLKIPFHQYSRFNSSSNETRIELEFRTHQSDAFIFLAAGSSDYCLLYLEHGQLAVKINFGLGETFLISKDDYYDSKPLNDLEWHHVHLERIDRKLLLKIDSTRTYWTQINGFHHSNGLKIQYGIYLGSQHGLKSLYLGDIRPLRGCIDQIYFNGQNLFDLIDDDGKHQVINHEVNFDQKCDEQFDPSNIIINDDDDSDNETIVTISYVHHHNSYLLLPGLFNYISDNNNIKAHYSPQINGRTNLSVQFDLKSTSSNAMVIFVAGKNPYRKEFFAIEIIGKRLKVSINDGNGELNLHSNIIIADSHWHHVEILLTSMIDTNQLTTIVDGQHESTSTKLTWQLFRSSSSKLSSELYLGGLSVERQSLAINYGLESTLITSNVSLKGCIRNVRINSVLINIIRDAIVTRNILVGNHCRWQFLCHNDDPEKRPCIAKAKCNHEQLNLIKCSCQNHHHHHNNYRHWPDKTTHHHVEAVANEFLPDASSVSCDGNSGEILVNEGTTTEINSALSDILINANILSSSDRNNNIFDVVVAKKPDYGSINLDQLTIDINSLSKQPIRYTHIISGKTRDSMSIELVKRQSSFIHVQCDRYLVKIVFKINPPLQQQQQNDVAAVIESNKESIHRIQLKILANTNFPLTPSLFKLSDLPISGKGKNSKKKDDHHHHRFKIMSIDPVNHGYFARINQKNYSVKIENFTENELRNESIAFVHEKNSMEKNASIPLVKCVIIYRDNNKERFELTFKPYDLADNRSIINTGLLMAHHSYALITASNLSLIVSDNLEKQDKNLGQIIRFEMETEPVFGVVQKLRLSPNNWLNVTQFTQRQLDRGKIRYLHLNDFPDSDRFFVKVMFQKQLIDRVEVIINFVQNLQLQSYGSNIYNFSRNEKEFIITNAELAYQTRPVLSDTESIRYRLRSVPSYGTLYSLANDAWQRKLGLDSQFSQKDVDERRIFYVRNNSFVNIDSLRDLVDSFSYDVIVSNVTDISTFYIHFDNSLENYVLINRKLTVLEGDRSVIDENHLFLRSTIESSSSNRNNIIWFEIIKQPKFGRIEIENGDADDDGSVEINPLRISQRLIQQRKVYYVHDDSENNIDFFDFFIENFTDNGRIDAKFSIEILMKNDNPPQRKCHRRLNIIRNTERLLTNRDICYVDSDLNTWPSNILFTKIYSTIGSFHFLNNSMAQAFTQQDLNDGLLKFRHSGNLDSGKAIFSITDGHFNLLSESLEIRASDPYIEIRNNTGSVVKYGETCLITSQNLSVETNLPDKNEIFIKLLNEPHYGQILINEKSTNHFTLQELEDGLVEYESTIFEDETAPFSRNDSFEFRVFNNDRHYKDLVTKSQQFIIRIFPQNYFHLDVINIKNITMLEDSQVLIDSKTLMVKHSELQLDRIVYTIVQPPKSGVIKKSIKSDESIIREEVANTFSQQDIFDGRIFYQNIQSKWNNGNYSDNNGRMLEDRFHDSFSLEVGDDIFRLTDLTIDVELIPKFITLQTENLTVSEGSSAVLTRTTINLTHPYYMRYVDEFIVIEEPKYGTISSIGMDNVRVSIKSFTGEQLDDCRIYYQHDSSEYERDWFTIVARANSIEKESLPATIHILVTSINDEAPMLVIMKEINGQINQKIQITNGSLLAIDADSKANEIVYLISMPINGYLIHSESNTTIDKFTQADLDLGRIFFVHVGSSNGSFRFHLTDGKNYGSSNVFRIFVRARQIMIDTNQKMLITPGSQQSITNRHLLVSSSNPEDDENHEREFLYRIIKAPTYGRIILEGFRLEEEINNFTQQQINENLVLYDQNVQTNEPIVLDRIIFNIESVDMPPLKSVHFIIEIAMENIRDIMKTRMDSLVPIESLTVVEGKFRPISFKELDLKEFLGRLKYDETKVLLKIIRQPLHGIILRNGLILDNFALFPITAIRNQSIVYMHDDSNTYTDSVVFAIFTNDNFLMSFMNLTLPIRIIPVNDEYPIVVNRSPRMTVNIGSKTVITRSILQTRDNDGNDTNIIYMLAKGHNVSHVKDGFFTRRNFIQEIPIHTFSQQDINDKQIEFVHRGSEPIRLIYWFRVKDEIGIECPMEEPPMEINYQYFQSSQAIMNEEHCTPYYPLSIMVIQFVIELINKTDIHLYQSSRRAPITLVNLAVKTDNTELDLKQIVYQVKKGPFYGHLLVEDKRSLHFTQQQINDDKVFYIQENMFSEDSFMFDIFQRNNEKVLNNVNARIIVVPLVKARKPFVTAFPGQKSLISIDHIDASELASETKSMPIFKIIEQPRYGSVSLLSFGLQSSSSKTNDSRIHNGHYQDIVTEFNQDDILQNRIVYQAFANVEIIYPSNDILTDRIVYELHGSNVQTARGVLVINIFNNQSSTTNDELMNQILMKNNYLSYLGMTMLKEQFFLLFFVIIFILFLIPALLIIGRLCFVQSKSKSKTQTKCMNDNNFTMAPTLTTTTTVPTTQTNQSNSTITHSTSSASFCSRPNIDHHSSVSHYSSSTAITAPNLHGSKKSSPFNLENTIDLQLLQKSNDKKYKHDEMSPLPPPSLSNRRNE</sequence>
<dbReference type="PANTHER" id="PTHR45739">
    <property type="entry name" value="MATRIX PROTEIN, PUTATIVE-RELATED"/>
    <property type="match status" value="1"/>
</dbReference>
<dbReference type="EMBL" id="SDOV01000002">
    <property type="protein sequence ID" value="KAH7643495.1"/>
    <property type="molecule type" value="Genomic_DNA"/>
</dbReference>
<dbReference type="InterPro" id="IPR001791">
    <property type="entry name" value="Laminin_G"/>
</dbReference>
<reference evidence="9" key="1">
    <citation type="submission" date="2020-06" db="EMBL/GenBank/DDBJ databases">
        <authorList>
            <person name="Ji K."/>
            <person name="Li J."/>
        </authorList>
    </citation>
    <scope>NUCLEOTIDE SEQUENCE</scope>
    <source>
        <strain evidence="9">JKM2019</strain>
        <tissue evidence="9">Whole body</tissue>
    </source>
</reference>
<evidence type="ECO:0000256" key="3">
    <source>
        <dbReference type="ARBA" id="ARBA00023180"/>
    </source>
</evidence>
<evidence type="ECO:0000256" key="7">
    <source>
        <dbReference type="SAM" id="Phobius"/>
    </source>
</evidence>
<feature type="region of interest" description="Disordered" evidence="6">
    <location>
        <begin position="2543"/>
        <end position="2568"/>
    </location>
</feature>
<dbReference type="Proteomes" id="UP000828236">
    <property type="component" value="Unassembled WGS sequence"/>
</dbReference>
<dbReference type="CDD" id="cd00110">
    <property type="entry name" value="LamG"/>
    <property type="match status" value="2"/>
</dbReference>
<feature type="domain" description="Laminin G" evidence="8">
    <location>
        <begin position="38"/>
        <end position="225"/>
    </location>
</feature>
<feature type="transmembrane region" description="Helical" evidence="7">
    <location>
        <begin position="20"/>
        <end position="42"/>
    </location>
</feature>
<dbReference type="Gene3D" id="2.60.120.200">
    <property type="match status" value="2"/>
</dbReference>